<comment type="subcellular location">
    <subcellularLocation>
        <location evidence="1">Membrane</location>
        <topology evidence="1">Multi-pass membrane protein</topology>
    </subcellularLocation>
</comment>
<dbReference type="EMBL" id="BMGR01000003">
    <property type="protein sequence ID" value="GGF95747.1"/>
    <property type="molecule type" value="Genomic_DNA"/>
</dbReference>
<keyword evidence="9" id="KW-1185">Reference proteome</keyword>
<dbReference type="Proteomes" id="UP000644756">
    <property type="component" value="Unassembled WGS sequence"/>
</dbReference>
<feature type="transmembrane region" description="Helical" evidence="6">
    <location>
        <begin position="286"/>
        <end position="306"/>
    </location>
</feature>
<name>A0A917CRR3_9BACL</name>
<evidence type="ECO:0000256" key="4">
    <source>
        <dbReference type="ARBA" id="ARBA00023136"/>
    </source>
</evidence>
<reference evidence="8" key="1">
    <citation type="journal article" date="2014" name="Int. J. Syst. Evol. Microbiol.">
        <title>Complete genome sequence of Corynebacterium casei LMG S-19264T (=DSM 44701T), isolated from a smear-ripened cheese.</title>
        <authorList>
            <consortium name="US DOE Joint Genome Institute (JGI-PGF)"/>
            <person name="Walter F."/>
            <person name="Albersmeier A."/>
            <person name="Kalinowski J."/>
            <person name="Ruckert C."/>
        </authorList>
    </citation>
    <scope>NUCLEOTIDE SEQUENCE</scope>
    <source>
        <strain evidence="8">CGMCC 1.12987</strain>
    </source>
</reference>
<keyword evidence="4 6" id="KW-0472">Membrane</keyword>
<dbReference type="GO" id="GO:0016020">
    <property type="term" value="C:membrane"/>
    <property type="evidence" value="ECO:0007669"/>
    <property type="project" value="UniProtKB-SubCell"/>
</dbReference>
<evidence type="ECO:0000256" key="3">
    <source>
        <dbReference type="ARBA" id="ARBA00022989"/>
    </source>
</evidence>
<organism evidence="8 9">
    <name type="scientific">Paenibacillus abyssi</name>
    <dbReference type="NCBI Taxonomy" id="1340531"/>
    <lineage>
        <taxon>Bacteria</taxon>
        <taxon>Bacillati</taxon>
        <taxon>Bacillota</taxon>
        <taxon>Bacilli</taxon>
        <taxon>Bacillales</taxon>
        <taxon>Paenibacillaceae</taxon>
        <taxon>Paenibacillus</taxon>
    </lineage>
</organism>
<evidence type="ECO:0000256" key="2">
    <source>
        <dbReference type="ARBA" id="ARBA00022692"/>
    </source>
</evidence>
<feature type="transmembrane region" description="Helical" evidence="6">
    <location>
        <begin position="173"/>
        <end position="193"/>
    </location>
</feature>
<evidence type="ECO:0000256" key="5">
    <source>
        <dbReference type="PROSITE-ProRule" id="PRU00339"/>
    </source>
</evidence>
<dbReference type="AlphaFoldDB" id="A0A917CRR3"/>
<reference evidence="8" key="2">
    <citation type="submission" date="2020-09" db="EMBL/GenBank/DDBJ databases">
        <authorList>
            <person name="Sun Q."/>
            <person name="Zhou Y."/>
        </authorList>
    </citation>
    <scope>NUCLEOTIDE SEQUENCE</scope>
    <source>
        <strain evidence="8">CGMCC 1.12987</strain>
    </source>
</reference>
<dbReference type="PANTHER" id="PTHR37422:SF13">
    <property type="entry name" value="LIPOPOLYSACCHARIDE BIOSYNTHESIS PROTEIN PA4999-RELATED"/>
    <property type="match status" value="1"/>
</dbReference>
<protein>
    <recommendedName>
        <fullName evidence="7">O-antigen ligase-related domain-containing protein</fullName>
    </recommendedName>
</protein>
<feature type="repeat" description="TPR" evidence="5">
    <location>
        <begin position="581"/>
        <end position="614"/>
    </location>
</feature>
<proteinExistence type="predicted"/>
<feature type="transmembrane region" description="Helical" evidence="6">
    <location>
        <begin position="7"/>
        <end position="25"/>
    </location>
</feature>
<feature type="transmembrane region" description="Helical" evidence="6">
    <location>
        <begin position="403"/>
        <end position="423"/>
    </location>
</feature>
<keyword evidence="3 6" id="KW-1133">Transmembrane helix</keyword>
<dbReference type="SUPFAM" id="SSF48452">
    <property type="entry name" value="TPR-like"/>
    <property type="match status" value="1"/>
</dbReference>
<feature type="transmembrane region" description="Helical" evidence="6">
    <location>
        <begin position="494"/>
        <end position="516"/>
    </location>
</feature>
<feature type="transmembrane region" description="Helical" evidence="6">
    <location>
        <begin position="68"/>
        <end position="88"/>
    </location>
</feature>
<feature type="transmembrane region" description="Helical" evidence="6">
    <location>
        <begin position="100"/>
        <end position="116"/>
    </location>
</feature>
<evidence type="ECO:0000256" key="6">
    <source>
        <dbReference type="SAM" id="Phobius"/>
    </source>
</evidence>
<dbReference type="Pfam" id="PF04932">
    <property type="entry name" value="Wzy_C"/>
    <property type="match status" value="1"/>
</dbReference>
<comment type="caution">
    <text evidence="8">The sequence shown here is derived from an EMBL/GenBank/DDBJ whole genome shotgun (WGS) entry which is preliminary data.</text>
</comment>
<dbReference type="InterPro" id="IPR051533">
    <property type="entry name" value="WaaL-like"/>
</dbReference>
<feature type="transmembrane region" description="Helical" evidence="6">
    <location>
        <begin position="200"/>
        <end position="220"/>
    </location>
</feature>
<sequence length="702" mass="76943">MVNIRLAYAALGVGVVLSYAVYRYGMYFDVSLYRLEIILYVLAISVILAIAVSGFVMPLNHLGKYRNVLLVTCAPFLISACYVIQFAGTPVSMLGSLEQALRWAAYGAFLMVLLFIGQIGQSYKGIEFGLHGAGVFIGWGSLAGWMGWSTFPDIVMYTGDEQLSSVGARLAGFFQYPNMLGAVLSAFLVWYWLRMLAAQTWRAFLFLMAQVIPVGLTLLLTESRGAWVALAIGWAAGLLLTGREGRKKWILYSGYTMAAAAALYRNTVGAGAGIAAVDRDMRAEGVTLFVLLAACFAGFAVLRFIMLKGGFDGVWRTSICGIACAAAFVTLLPASIQGRLGGGHYETAGARRLFYEDAWRLFKEAPWFGRGGDVWRLQFLRIQQQPYVGNEVHSGYLDMLLELGVIGFALFCIMLTMLLLRLWKLNREGLIPAVVLLSHAAIDFDMAYGFYWLLLFAFIAYFVTAPSFREPFAREPSEAFTLMLRGGALRSSRIAVSVLAATLAVVLLAAAVYAGVRLDGARQAREAASAAAGAARESALRAGLEANPYSTRIRLDLAPLAPPQERAELLSAGLRYEPQSALLLWELGRTYAELGDVPQAEELLREALRLDRFDKAKQTEAVQLLTRLALELRDAGRQADARLAAQAALSLYGAYEALDREVQAMVRLSNDRRFELTAAARTAAELSRKLLEQTDPSLIKPE</sequence>
<feature type="transmembrane region" description="Helical" evidence="6">
    <location>
        <begin position="226"/>
        <end position="242"/>
    </location>
</feature>
<dbReference type="PROSITE" id="PS50005">
    <property type="entry name" value="TPR"/>
    <property type="match status" value="1"/>
</dbReference>
<feature type="transmembrane region" description="Helical" evidence="6">
    <location>
        <begin position="444"/>
        <end position="463"/>
    </location>
</feature>
<dbReference type="InterPro" id="IPR007016">
    <property type="entry name" value="O-antigen_ligase-rel_domated"/>
</dbReference>
<keyword evidence="2 6" id="KW-0812">Transmembrane</keyword>
<evidence type="ECO:0000259" key="7">
    <source>
        <dbReference type="Pfam" id="PF04932"/>
    </source>
</evidence>
<dbReference type="InterPro" id="IPR019734">
    <property type="entry name" value="TPR_rpt"/>
</dbReference>
<feature type="transmembrane region" description="Helical" evidence="6">
    <location>
        <begin position="128"/>
        <end position="148"/>
    </location>
</feature>
<feature type="domain" description="O-antigen ligase-related" evidence="7">
    <location>
        <begin position="288"/>
        <end position="412"/>
    </location>
</feature>
<gene>
    <name evidence="8" type="ORF">GCM10010916_11320</name>
</gene>
<dbReference type="Gene3D" id="1.25.40.10">
    <property type="entry name" value="Tetratricopeptide repeat domain"/>
    <property type="match status" value="1"/>
</dbReference>
<keyword evidence="5" id="KW-0802">TPR repeat</keyword>
<feature type="transmembrane region" description="Helical" evidence="6">
    <location>
        <begin position="318"/>
        <end position="336"/>
    </location>
</feature>
<accession>A0A917CRR3</accession>
<feature type="transmembrane region" description="Helical" evidence="6">
    <location>
        <begin position="249"/>
        <end position="266"/>
    </location>
</feature>
<feature type="transmembrane region" description="Helical" evidence="6">
    <location>
        <begin position="37"/>
        <end position="56"/>
    </location>
</feature>
<dbReference type="InterPro" id="IPR011990">
    <property type="entry name" value="TPR-like_helical_dom_sf"/>
</dbReference>
<evidence type="ECO:0000313" key="9">
    <source>
        <dbReference type="Proteomes" id="UP000644756"/>
    </source>
</evidence>
<dbReference type="PANTHER" id="PTHR37422">
    <property type="entry name" value="TEICHURONIC ACID BIOSYNTHESIS PROTEIN TUAE"/>
    <property type="match status" value="1"/>
</dbReference>
<dbReference type="SMART" id="SM00028">
    <property type="entry name" value="TPR"/>
    <property type="match status" value="2"/>
</dbReference>
<evidence type="ECO:0000313" key="8">
    <source>
        <dbReference type="EMBL" id="GGF95747.1"/>
    </source>
</evidence>
<evidence type="ECO:0000256" key="1">
    <source>
        <dbReference type="ARBA" id="ARBA00004141"/>
    </source>
</evidence>